<dbReference type="Proteomes" id="UP000313359">
    <property type="component" value="Unassembled WGS sequence"/>
</dbReference>
<dbReference type="OrthoDB" id="2748701at2759"/>
<reference evidence="1" key="1">
    <citation type="journal article" date="2018" name="Genome Biol. Evol.">
        <title>Genomics and development of Lentinus tigrinus, a white-rot wood-decaying mushroom with dimorphic fruiting bodies.</title>
        <authorList>
            <person name="Wu B."/>
            <person name="Xu Z."/>
            <person name="Knudson A."/>
            <person name="Carlson A."/>
            <person name="Chen N."/>
            <person name="Kovaka S."/>
            <person name="LaButti K."/>
            <person name="Lipzen A."/>
            <person name="Pennachio C."/>
            <person name="Riley R."/>
            <person name="Schakwitz W."/>
            <person name="Umezawa K."/>
            <person name="Ohm R.A."/>
            <person name="Grigoriev I.V."/>
            <person name="Nagy L.G."/>
            <person name="Gibbons J."/>
            <person name="Hibbett D."/>
        </authorList>
    </citation>
    <scope>NUCLEOTIDE SEQUENCE [LARGE SCALE GENOMIC DNA]</scope>
    <source>
        <strain evidence="1">ALCF2SS1-6</strain>
    </source>
</reference>
<evidence type="ECO:0000313" key="2">
    <source>
        <dbReference type="Proteomes" id="UP000313359"/>
    </source>
</evidence>
<sequence length="203" mass="22799">MQNTVILPEICHDMFTLVCTGGATDLSLVLCRKHFHAQSSRVRFHTLTLSSIASLEGFLAFTRTRPDGQKPLFRHLLLALLRRKLVQAHKLGTRTRETDRPVVSQDQLERSKALHMRFINAASELVLMVSPTLRTLSLTTTYSHPLVPFPCDMPVLEELSLLGSNSITGPDPPMLPSRKRFHLIPQSACTDMKELLWSRTGSS</sequence>
<organism evidence="1 2">
    <name type="scientific">Lentinus tigrinus ALCF2SS1-6</name>
    <dbReference type="NCBI Taxonomy" id="1328759"/>
    <lineage>
        <taxon>Eukaryota</taxon>
        <taxon>Fungi</taxon>
        <taxon>Dikarya</taxon>
        <taxon>Basidiomycota</taxon>
        <taxon>Agaricomycotina</taxon>
        <taxon>Agaricomycetes</taxon>
        <taxon>Polyporales</taxon>
        <taxon>Polyporaceae</taxon>
        <taxon>Lentinus</taxon>
    </lineage>
</organism>
<gene>
    <name evidence="1" type="ORF">L227DRAFT_606842</name>
</gene>
<protein>
    <submittedName>
        <fullName evidence="1">Uncharacterized protein</fullName>
    </submittedName>
</protein>
<keyword evidence="2" id="KW-1185">Reference proteome</keyword>
<name>A0A5C2SQD8_9APHY</name>
<proteinExistence type="predicted"/>
<dbReference type="AlphaFoldDB" id="A0A5C2SQD8"/>
<accession>A0A5C2SQD8</accession>
<evidence type="ECO:0000313" key="1">
    <source>
        <dbReference type="EMBL" id="RPD65309.1"/>
    </source>
</evidence>
<dbReference type="EMBL" id="ML122252">
    <property type="protein sequence ID" value="RPD65309.1"/>
    <property type="molecule type" value="Genomic_DNA"/>
</dbReference>